<dbReference type="NCBIfam" id="TIGR01843">
    <property type="entry name" value="type_I_hlyD"/>
    <property type="match status" value="1"/>
</dbReference>
<comment type="caution">
    <text evidence="13">The sequence shown here is derived from an EMBL/GenBank/DDBJ whole genome shotgun (WGS) entry which is preliminary data.</text>
</comment>
<feature type="transmembrane region" description="Helical" evidence="9">
    <location>
        <begin position="12"/>
        <end position="33"/>
    </location>
</feature>
<keyword evidence="6 9" id="KW-0812">Transmembrane</keyword>
<comment type="similarity">
    <text evidence="2 9">Belongs to the membrane fusion protein (MFP) (TC 8.A.1) family.</text>
</comment>
<evidence type="ECO:0000259" key="11">
    <source>
        <dbReference type="Pfam" id="PF25994"/>
    </source>
</evidence>
<keyword evidence="7 9" id="KW-1133">Transmembrane helix</keyword>
<evidence type="ECO:0000256" key="7">
    <source>
        <dbReference type="ARBA" id="ARBA00022989"/>
    </source>
</evidence>
<dbReference type="InterPro" id="IPR058982">
    <property type="entry name" value="Beta-barrel_AprE"/>
</dbReference>
<comment type="subcellular location">
    <subcellularLocation>
        <location evidence="1 9">Cell inner membrane</location>
        <topology evidence="1 9">Single-pass membrane protein</topology>
    </subcellularLocation>
</comment>
<evidence type="ECO:0000256" key="4">
    <source>
        <dbReference type="ARBA" id="ARBA00022475"/>
    </source>
</evidence>
<dbReference type="PRINTS" id="PR01490">
    <property type="entry name" value="RTXTOXIND"/>
</dbReference>
<dbReference type="Pfam" id="PF26002">
    <property type="entry name" value="Beta-barrel_AprE"/>
    <property type="match status" value="1"/>
</dbReference>
<evidence type="ECO:0000256" key="8">
    <source>
        <dbReference type="ARBA" id="ARBA00023136"/>
    </source>
</evidence>
<dbReference type="PANTHER" id="PTHR30386:SF26">
    <property type="entry name" value="TRANSPORT PROTEIN COMB"/>
    <property type="match status" value="1"/>
</dbReference>
<feature type="domain" description="AprE-like long alpha-helical hairpin" evidence="11">
    <location>
        <begin position="91"/>
        <end position="272"/>
    </location>
</feature>
<organism evidence="13 14">
    <name type="scientific">Planktotalea frisia</name>
    <dbReference type="NCBI Taxonomy" id="696762"/>
    <lineage>
        <taxon>Bacteria</taxon>
        <taxon>Pseudomonadati</taxon>
        <taxon>Pseudomonadota</taxon>
        <taxon>Alphaproteobacteria</taxon>
        <taxon>Rhodobacterales</taxon>
        <taxon>Paracoccaceae</taxon>
        <taxon>Planktotalea</taxon>
    </lineage>
</organism>
<evidence type="ECO:0000256" key="1">
    <source>
        <dbReference type="ARBA" id="ARBA00004377"/>
    </source>
</evidence>
<dbReference type="EMBL" id="MLCB01000072">
    <property type="protein sequence ID" value="OJI94958.1"/>
    <property type="molecule type" value="Genomic_DNA"/>
</dbReference>
<dbReference type="GO" id="GO:0015031">
    <property type="term" value="P:protein transport"/>
    <property type="evidence" value="ECO:0007669"/>
    <property type="project" value="InterPro"/>
</dbReference>
<accession>A0A1L9P0A7</accession>
<evidence type="ECO:0000259" key="12">
    <source>
        <dbReference type="Pfam" id="PF26002"/>
    </source>
</evidence>
<keyword evidence="8 9" id="KW-0472">Membrane</keyword>
<evidence type="ECO:0000256" key="6">
    <source>
        <dbReference type="ARBA" id="ARBA00022692"/>
    </source>
</evidence>
<dbReference type="InterPro" id="IPR050739">
    <property type="entry name" value="MFP"/>
</dbReference>
<name>A0A1L9P0A7_9RHOB</name>
<dbReference type="SUPFAM" id="SSF111369">
    <property type="entry name" value="HlyD-like secretion proteins"/>
    <property type="match status" value="1"/>
</dbReference>
<sequence>MRLAQNNTSSGREYFLITLVTAIFAVFLVWANYTQLDLVTRGSGRVIVDGQNKNVQSPERGTIATYVVEEGSSVTAGQIIATINPTEAEGVLEELEARLSNLRLKMIRLDAELNGNSIASVRNKVTDYPDALLDAEIELMASRRESLNAELKNLNQDKQRKGKALLSFEAEIDGQGVLQTLLSKEMLEVLPLVDAGVLGSSERFRLEREEASIRTQLQVLSERVAQTELEIEQIDSQLDAVQINYNTEIYQERSQVTGEIAELEVRLPAIRQRLNETEIRSPINGIVNRVFFNSVGAVVSSGEVVAEIVPTGGQLLIEAFVDPKDIATIEPGQAAKISLTAYDPSKYGFLLGTLTKVSADTVFREETKSSAYSVNVSIDTAIYESEGIPVSIVPGMIAQVDIIRGERTILEYFWQPVAKMKDTAFRE</sequence>
<dbReference type="Proteomes" id="UP000184514">
    <property type="component" value="Unassembled WGS sequence"/>
</dbReference>
<dbReference type="Gene3D" id="2.40.30.170">
    <property type="match status" value="1"/>
</dbReference>
<keyword evidence="3 9" id="KW-0813">Transport</keyword>
<proteinExistence type="inferred from homology"/>
<protein>
    <recommendedName>
        <fullName evidence="9">Membrane fusion protein (MFP) family protein</fullName>
    </recommendedName>
</protein>
<dbReference type="OrthoDB" id="9810980at2"/>
<feature type="coiled-coil region" evidence="10">
    <location>
        <begin position="137"/>
        <end position="164"/>
    </location>
</feature>
<dbReference type="InterPro" id="IPR010129">
    <property type="entry name" value="T1SS_HlyD"/>
</dbReference>
<evidence type="ECO:0000256" key="10">
    <source>
        <dbReference type="SAM" id="Coils"/>
    </source>
</evidence>
<dbReference type="GO" id="GO:0005886">
    <property type="term" value="C:plasma membrane"/>
    <property type="evidence" value="ECO:0007669"/>
    <property type="project" value="UniProtKB-SubCell"/>
</dbReference>
<keyword evidence="4 9" id="KW-1003">Cell membrane</keyword>
<evidence type="ECO:0000256" key="5">
    <source>
        <dbReference type="ARBA" id="ARBA00022519"/>
    </source>
</evidence>
<evidence type="ECO:0000256" key="9">
    <source>
        <dbReference type="RuleBase" id="RU365093"/>
    </source>
</evidence>
<evidence type="ECO:0000313" key="13">
    <source>
        <dbReference type="EMBL" id="OJI94958.1"/>
    </source>
</evidence>
<feature type="domain" description="AprE-like beta-barrel" evidence="12">
    <location>
        <begin position="315"/>
        <end position="404"/>
    </location>
</feature>
<evidence type="ECO:0000256" key="3">
    <source>
        <dbReference type="ARBA" id="ARBA00022448"/>
    </source>
</evidence>
<evidence type="ECO:0000313" key="14">
    <source>
        <dbReference type="Proteomes" id="UP000184514"/>
    </source>
</evidence>
<dbReference type="STRING" id="696762.PFRI_08050"/>
<dbReference type="PANTHER" id="PTHR30386">
    <property type="entry name" value="MEMBRANE FUSION SUBUNIT OF EMRAB-TOLC MULTIDRUG EFFLUX PUMP"/>
    <property type="match status" value="1"/>
</dbReference>
<dbReference type="Pfam" id="PF25994">
    <property type="entry name" value="HH_AprE"/>
    <property type="match status" value="1"/>
</dbReference>
<evidence type="ECO:0000256" key="2">
    <source>
        <dbReference type="ARBA" id="ARBA00009477"/>
    </source>
</evidence>
<dbReference type="AlphaFoldDB" id="A0A1L9P0A7"/>
<dbReference type="InterPro" id="IPR058781">
    <property type="entry name" value="HH_AprE-like"/>
</dbReference>
<keyword evidence="5 9" id="KW-0997">Cell inner membrane</keyword>
<gene>
    <name evidence="13" type="primary">prsE_1</name>
    <name evidence="13" type="ORF">PFRI_08050</name>
</gene>
<feature type="coiled-coil region" evidence="10">
    <location>
        <begin position="217"/>
        <end position="280"/>
    </location>
</feature>
<reference evidence="13 14" key="1">
    <citation type="submission" date="2016-10" db="EMBL/GenBank/DDBJ databases">
        <title>Genome sequence of Planktotalea frisia SH6-1.</title>
        <authorList>
            <person name="Poehlein A."/>
            <person name="Bakenhus I."/>
            <person name="Voget S."/>
            <person name="Brinkhoff T."/>
            <person name="Simon M."/>
        </authorList>
    </citation>
    <scope>NUCLEOTIDE SEQUENCE [LARGE SCALE GENOMIC DNA]</scope>
    <source>
        <strain evidence="13 14">SH6-1</strain>
    </source>
</reference>
<dbReference type="RefSeq" id="WP_072629462.1">
    <property type="nucleotide sequence ID" value="NZ_MLCB01000072.1"/>
</dbReference>
<keyword evidence="14" id="KW-1185">Reference proteome</keyword>
<keyword evidence="10" id="KW-0175">Coiled coil</keyword>